<dbReference type="PANTHER" id="PTHR23048">
    <property type="entry name" value="MYOSIN LIGHT CHAIN 1, 3"/>
    <property type="match status" value="1"/>
</dbReference>
<accession>A0A0D2BCN7</accession>
<evidence type="ECO:0000313" key="7">
    <source>
        <dbReference type="EMBL" id="KIW49886.1"/>
    </source>
</evidence>
<dbReference type="InterPro" id="IPR018247">
    <property type="entry name" value="EF_Hand_1_Ca_BS"/>
</dbReference>
<feature type="domain" description="EF-hand" evidence="6">
    <location>
        <begin position="176"/>
        <end position="211"/>
    </location>
</feature>
<reference evidence="7 8" key="1">
    <citation type="submission" date="2015-01" db="EMBL/GenBank/DDBJ databases">
        <title>The Genome Sequence of Exophiala xenobiotica CBS118157.</title>
        <authorList>
            <consortium name="The Broad Institute Genomics Platform"/>
            <person name="Cuomo C."/>
            <person name="de Hoog S."/>
            <person name="Gorbushina A."/>
            <person name="Stielow B."/>
            <person name="Teixiera M."/>
            <person name="Abouelleil A."/>
            <person name="Chapman S.B."/>
            <person name="Priest M."/>
            <person name="Young S.K."/>
            <person name="Wortman J."/>
            <person name="Nusbaum C."/>
            <person name="Birren B."/>
        </authorList>
    </citation>
    <scope>NUCLEOTIDE SEQUENCE [LARGE SCALE GENOMIC DNA]</scope>
    <source>
        <strain evidence="7 8">CBS 118157</strain>
    </source>
</reference>
<feature type="domain" description="EF-hand" evidence="6">
    <location>
        <begin position="85"/>
        <end position="120"/>
    </location>
</feature>
<dbReference type="RefSeq" id="XP_013310470.1">
    <property type="nucleotide sequence ID" value="XM_013455016.1"/>
</dbReference>
<dbReference type="STRING" id="348802.A0A0D2BCN7"/>
<sequence>MSQANPSFPGRNVYASSSKLPDRTGSKPPGPAAPPQTYTQSTFGRRPEQSYPFGQSTATHAQHGGQGVRQSMEKEPNALSELSEEQRDEINEAFSLFDLDRDRHLDYQEMRIALRSLGFTIPRPEVSQIMHAHGVPKPQFKRGPPGKGQTAYHSSQLLLPQNAFQRVAAQKVFERDPSDEVERALLLFDPDQRGYIEVEDIRRVARELGETGLEDEELHAMVEEFDYDGTGSVAKEAFYTICLQ</sequence>
<dbReference type="Proteomes" id="UP000054342">
    <property type="component" value="Unassembled WGS sequence"/>
</dbReference>
<dbReference type="EMBL" id="KN847323">
    <property type="protein sequence ID" value="KIW49886.1"/>
    <property type="molecule type" value="Genomic_DNA"/>
</dbReference>
<feature type="region of interest" description="Disordered" evidence="5">
    <location>
        <begin position="1"/>
        <end position="85"/>
    </location>
</feature>
<proteinExistence type="predicted"/>
<dbReference type="InterPro" id="IPR002048">
    <property type="entry name" value="EF_hand_dom"/>
</dbReference>
<dbReference type="Pfam" id="PF13405">
    <property type="entry name" value="EF-hand_6"/>
    <property type="match status" value="1"/>
</dbReference>
<dbReference type="SUPFAM" id="SSF47473">
    <property type="entry name" value="EF-hand"/>
    <property type="match status" value="1"/>
</dbReference>
<dbReference type="FunFam" id="1.10.238.10:FF:000003">
    <property type="entry name" value="Calmodulin A"/>
    <property type="match status" value="1"/>
</dbReference>
<dbReference type="Pfam" id="PF13499">
    <property type="entry name" value="EF-hand_7"/>
    <property type="match status" value="1"/>
</dbReference>
<dbReference type="HOGENOM" id="CLU_061288_18_1_1"/>
<name>A0A0D2BCN7_9EURO</name>
<evidence type="ECO:0000256" key="4">
    <source>
        <dbReference type="ARBA" id="ARBA00022837"/>
    </source>
</evidence>
<evidence type="ECO:0000256" key="3">
    <source>
        <dbReference type="ARBA" id="ARBA00022737"/>
    </source>
</evidence>
<dbReference type="PANTHER" id="PTHR23048:SF48">
    <property type="entry name" value="CENTRIN 3"/>
    <property type="match status" value="1"/>
</dbReference>
<dbReference type="GO" id="GO:0005509">
    <property type="term" value="F:calcium ion binding"/>
    <property type="evidence" value="ECO:0007669"/>
    <property type="project" value="InterPro"/>
</dbReference>
<keyword evidence="4" id="KW-0106">Calcium</keyword>
<dbReference type="GO" id="GO:0016460">
    <property type="term" value="C:myosin II complex"/>
    <property type="evidence" value="ECO:0007669"/>
    <property type="project" value="TreeGrafter"/>
</dbReference>
<dbReference type="InterPro" id="IPR011992">
    <property type="entry name" value="EF-hand-dom_pair"/>
</dbReference>
<evidence type="ECO:0000256" key="2">
    <source>
        <dbReference type="ARBA" id="ARBA00022723"/>
    </source>
</evidence>
<organism evidence="7 8">
    <name type="scientific">Exophiala xenobiotica</name>
    <dbReference type="NCBI Taxonomy" id="348802"/>
    <lineage>
        <taxon>Eukaryota</taxon>
        <taxon>Fungi</taxon>
        <taxon>Dikarya</taxon>
        <taxon>Ascomycota</taxon>
        <taxon>Pezizomycotina</taxon>
        <taxon>Eurotiomycetes</taxon>
        <taxon>Chaetothyriomycetidae</taxon>
        <taxon>Chaetothyriales</taxon>
        <taxon>Herpotrichiellaceae</taxon>
        <taxon>Exophiala</taxon>
    </lineage>
</organism>
<dbReference type="PROSITE" id="PS00018">
    <property type="entry name" value="EF_HAND_1"/>
    <property type="match status" value="1"/>
</dbReference>
<evidence type="ECO:0000259" key="6">
    <source>
        <dbReference type="PROSITE" id="PS50222"/>
    </source>
</evidence>
<keyword evidence="2" id="KW-0479">Metal-binding</keyword>
<dbReference type="InterPro" id="IPR050230">
    <property type="entry name" value="CALM/Myosin/TropC-like"/>
</dbReference>
<dbReference type="PROSITE" id="PS50222">
    <property type="entry name" value="EF_HAND_2"/>
    <property type="match status" value="2"/>
</dbReference>
<protein>
    <recommendedName>
        <fullName evidence="1">Calmodulin</fullName>
    </recommendedName>
</protein>
<dbReference type="Gene3D" id="1.10.238.10">
    <property type="entry name" value="EF-hand"/>
    <property type="match status" value="2"/>
</dbReference>
<dbReference type="SMART" id="SM00054">
    <property type="entry name" value="EFh"/>
    <property type="match status" value="2"/>
</dbReference>
<dbReference type="CDD" id="cd00051">
    <property type="entry name" value="EFh"/>
    <property type="match status" value="2"/>
</dbReference>
<evidence type="ECO:0000256" key="5">
    <source>
        <dbReference type="SAM" id="MobiDB-lite"/>
    </source>
</evidence>
<dbReference type="AlphaFoldDB" id="A0A0D2BCN7"/>
<evidence type="ECO:0000256" key="1">
    <source>
        <dbReference type="ARBA" id="ARBA00020786"/>
    </source>
</evidence>
<evidence type="ECO:0000313" key="8">
    <source>
        <dbReference type="Proteomes" id="UP000054342"/>
    </source>
</evidence>
<gene>
    <name evidence="7" type="ORF">PV05_11524</name>
</gene>
<keyword evidence="3" id="KW-0677">Repeat</keyword>
<keyword evidence="8" id="KW-1185">Reference proteome</keyword>
<dbReference type="GeneID" id="25333432"/>